<evidence type="ECO:0000313" key="8">
    <source>
        <dbReference type="EMBL" id="RIY41267.1"/>
    </source>
</evidence>
<keyword evidence="2 4" id="KW-0479">Metal-binding</keyword>
<keyword evidence="6" id="KW-0812">Transmembrane</keyword>
<comment type="caution">
    <text evidence="8">The sequence shown here is derived from an EMBL/GenBank/DDBJ whole genome shotgun (WGS) entry which is preliminary data.</text>
</comment>
<dbReference type="AlphaFoldDB" id="A0A3A1YYT3"/>
<evidence type="ECO:0000256" key="2">
    <source>
        <dbReference type="ARBA" id="ARBA00022723"/>
    </source>
</evidence>
<keyword evidence="3 4" id="KW-0408">Iron</keyword>
<evidence type="ECO:0000256" key="3">
    <source>
        <dbReference type="ARBA" id="ARBA00023004"/>
    </source>
</evidence>
<keyword evidence="1 4" id="KW-0349">Heme</keyword>
<feature type="region of interest" description="Disordered" evidence="5">
    <location>
        <begin position="64"/>
        <end position="83"/>
    </location>
</feature>
<reference evidence="8 9" key="1">
    <citation type="submission" date="2017-08" db="EMBL/GenBank/DDBJ databases">
        <title>Pusillimonas indicus sp. nov., a member of the family Alcaligenaceae isolated from surface seawater.</title>
        <authorList>
            <person name="Li J."/>
        </authorList>
    </citation>
    <scope>NUCLEOTIDE SEQUENCE [LARGE SCALE GENOMIC DNA]</scope>
    <source>
        <strain evidence="8 9">L52-1-41</strain>
    </source>
</reference>
<evidence type="ECO:0000259" key="7">
    <source>
        <dbReference type="PROSITE" id="PS51007"/>
    </source>
</evidence>
<proteinExistence type="predicted"/>
<accession>A0A3A1YYT3</accession>
<gene>
    <name evidence="8" type="ORF">CJP73_06980</name>
</gene>
<evidence type="ECO:0000256" key="4">
    <source>
        <dbReference type="PROSITE-ProRule" id="PRU00433"/>
    </source>
</evidence>
<dbReference type="OrthoDB" id="9811281at2"/>
<dbReference type="Pfam" id="PF13442">
    <property type="entry name" value="Cytochrome_CBB3"/>
    <property type="match status" value="1"/>
</dbReference>
<dbReference type="Gene3D" id="1.10.760.10">
    <property type="entry name" value="Cytochrome c-like domain"/>
    <property type="match status" value="1"/>
</dbReference>
<dbReference type="GO" id="GO:0009055">
    <property type="term" value="F:electron transfer activity"/>
    <property type="evidence" value="ECO:0007669"/>
    <property type="project" value="InterPro"/>
</dbReference>
<evidence type="ECO:0000313" key="9">
    <source>
        <dbReference type="Proteomes" id="UP000266206"/>
    </source>
</evidence>
<protein>
    <submittedName>
        <fullName evidence="8">Cytochrome C oxidase Cbb3</fullName>
    </submittedName>
</protein>
<keyword evidence="6" id="KW-0472">Membrane</keyword>
<dbReference type="Proteomes" id="UP000266206">
    <property type="component" value="Unassembled WGS sequence"/>
</dbReference>
<dbReference type="InterPro" id="IPR036909">
    <property type="entry name" value="Cyt_c-like_dom_sf"/>
</dbReference>
<evidence type="ECO:0000256" key="5">
    <source>
        <dbReference type="SAM" id="MobiDB-lite"/>
    </source>
</evidence>
<dbReference type="GO" id="GO:0046872">
    <property type="term" value="F:metal ion binding"/>
    <property type="evidence" value="ECO:0007669"/>
    <property type="project" value="UniProtKB-KW"/>
</dbReference>
<dbReference type="PROSITE" id="PS51007">
    <property type="entry name" value="CYTC"/>
    <property type="match status" value="1"/>
</dbReference>
<dbReference type="InterPro" id="IPR009056">
    <property type="entry name" value="Cyt_c-like_dom"/>
</dbReference>
<name>A0A3A1YYT3_9BURK</name>
<organism evidence="8 9">
    <name type="scientific">Neopusillimonas maritima</name>
    <dbReference type="NCBI Taxonomy" id="2026239"/>
    <lineage>
        <taxon>Bacteria</taxon>
        <taxon>Pseudomonadati</taxon>
        <taxon>Pseudomonadota</taxon>
        <taxon>Betaproteobacteria</taxon>
        <taxon>Burkholderiales</taxon>
        <taxon>Alcaligenaceae</taxon>
        <taxon>Neopusillimonas</taxon>
    </lineage>
</organism>
<feature type="transmembrane region" description="Helical" evidence="6">
    <location>
        <begin position="6"/>
        <end position="23"/>
    </location>
</feature>
<keyword evidence="6" id="KW-1133">Transmembrane helix</keyword>
<dbReference type="PANTHER" id="PTHR35008:SF4">
    <property type="entry name" value="BLL4482 PROTEIN"/>
    <property type="match status" value="1"/>
</dbReference>
<sequence>MRKPVLWGLGAGLVVLLVGIYIYHTATSVTKAYIDPSDARLVQLGKQVYAAQCAACHGANLEGEPNWRQRKPNGRLPAPPHDVSGHTWHHPDQVLFDIVKNGLVPGVTAPIGYESDMPAYSTVLTDEEIRASLAYIKRAWPEKAKAVQLQLTQEYQKAQ</sequence>
<feature type="domain" description="Cytochrome c" evidence="7">
    <location>
        <begin position="40"/>
        <end position="140"/>
    </location>
</feature>
<evidence type="ECO:0000256" key="1">
    <source>
        <dbReference type="ARBA" id="ARBA00022617"/>
    </source>
</evidence>
<dbReference type="RefSeq" id="WP_114419432.1">
    <property type="nucleotide sequence ID" value="NZ_NQYH01000004.1"/>
</dbReference>
<dbReference type="EMBL" id="NQYH01000004">
    <property type="protein sequence ID" value="RIY41267.1"/>
    <property type="molecule type" value="Genomic_DNA"/>
</dbReference>
<dbReference type="SUPFAM" id="SSF46626">
    <property type="entry name" value="Cytochrome c"/>
    <property type="match status" value="1"/>
</dbReference>
<dbReference type="InterPro" id="IPR051459">
    <property type="entry name" value="Cytochrome_c-type_DH"/>
</dbReference>
<dbReference type="PANTHER" id="PTHR35008">
    <property type="entry name" value="BLL4482 PROTEIN-RELATED"/>
    <property type="match status" value="1"/>
</dbReference>
<dbReference type="GO" id="GO:0020037">
    <property type="term" value="F:heme binding"/>
    <property type="evidence" value="ECO:0007669"/>
    <property type="project" value="InterPro"/>
</dbReference>
<evidence type="ECO:0000256" key="6">
    <source>
        <dbReference type="SAM" id="Phobius"/>
    </source>
</evidence>